<feature type="transmembrane region" description="Helical" evidence="8">
    <location>
        <begin position="136"/>
        <end position="155"/>
    </location>
</feature>
<evidence type="ECO:0000256" key="3">
    <source>
        <dbReference type="ARBA" id="ARBA00022448"/>
    </source>
</evidence>
<dbReference type="Gene3D" id="1.10.3720.10">
    <property type="entry name" value="MetI-like"/>
    <property type="match status" value="1"/>
</dbReference>
<dbReference type="EMBL" id="AP021874">
    <property type="protein sequence ID" value="BBO71088.1"/>
    <property type="molecule type" value="Genomic_DNA"/>
</dbReference>
<dbReference type="OrthoDB" id="9782004at2"/>
<keyword evidence="11" id="KW-1185">Reference proteome</keyword>
<dbReference type="InterPro" id="IPR035906">
    <property type="entry name" value="MetI-like_sf"/>
</dbReference>
<feature type="transmembrane region" description="Helical" evidence="8">
    <location>
        <begin position="7"/>
        <end position="31"/>
    </location>
</feature>
<accession>A0A5K7YQU8</accession>
<feature type="transmembrane region" description="Helical" evidence="8">
    <location>
        <begin position="60"/>
        <end position="86"/>
    </location>
</feature>
<gene>
    <name evidence="10" type="ORF">DSCA_50180</name>
</gene>
<feature type="transmembrane region" description="Helical" evidence="8">
    <location>
        <begin position="98"/>
        <end position="124"/>
    </location>
</feature>
<evidence type="ECO:0000256" key="2">
    <source>
        <dbReference type="ARBA" id="ARBA00007069"/>
    </source>
</evidence>
<evidence type="ECO:0000259" key="9">
    <source>
        <dbReference type="PROSITE" id="PS50928"/>
    </source>
</evidence>
<feature type="transmembrane region" description="Helical" evidence="8">
    <location>
        <begin position="184"/>
        <end position="205"/>
    </location>
</feature>
<sequence>MRRQHPIIIAISYLTMAFLYLPLFGVAVFSVNEARRGLVWKGFSLKWYLKLFENEWILEAAWNTLLLAVISTVVATILGTILAIAMDRFPWRSRTSNFLDIILHIPVIIPDIILAASLVVAFGLLRLISSIFEPGLLNMIIGHITFQIAFVALVVRSRLVAIGSEVEEAARDLFATNWYLLRKVMLPLLMPGIIAGAMLAFTLSLDDFVISFFTAGPESQTLPLFIFAAVRRGVTPQIHALSTLIMLVTVVLVVATERFTRQHEKK</sequence>
<evidence type="ECO:0000313" key="10">
    <source>
        <dbReference type="EMBL" id="BBO71088.1"/>
    </source>
</evidence>
<keyword evidence="6 8" id="KW-1133">Transmembrane helix</keyword>
<dbReference type="RefSeq" id="WP_155318976.1">
    <property type="nucleotide sequence ID" value="NZ_AP021874.1"/>
</dbReference>
<evidence type="ECO:0000256" key="6">
    <source>
        <dbReference type="ARBA" id="ARBA00022989"/>
    </source>
</evidence>
<keyword evidence="3 8" id="KW-0813">Transport</keyword>
<evidence type="ECO:0000256" key="4">
    <source>
        <dbReference type="ARBA" id="ARBA00022475"/>
    </source>
</evidence>
<dbReference type="AlphaFoldDB" id="A0A5K7YQU8"/>
<dbReference type="CDD" id="cd06261">
    <property type="entry name" value="TM_PBP2"/>
    <property type="match status" value="1"/>
</dbReference>
<dbReference type="PROSITE" id="PS50928">
    <property type="entry name" value="ABC_TM1"/>
    <property type="match status" value="1"/>
</dbReference>
<feature type="transmembrane region" description="Helical" evidence="8">
    <location>
        <begin position="238"/>
        <end position="256"/>
    </location>
</feature>
<proteinExistence type="inferred from homology"/>
<reference evidence="10 11" key="1">
    <citation type="submission" date="2019-11" db="EMBL/GenBank/DDBJ databases">
        <title>Comparative genomics of hydrocarbon-degrading Desulfosarcina strains.</title>
        <authorList>
            <person name="Watanabe M."/>
            <person name="Kojima H."/>
            <person name="Fukui M."/>
        </authorList>
    </citation>
    <scope>NUCLEOTIDE SEQUENCE [LARGE SCALE GENOMIC DNA]</scope>
    <source>
        <strain evidence="10 11">PL12</strain>
    </source>
</reference>
<protein>
    <submittedName>
        <fullName evidence="10">Spermidine/putrescine ABC transporter permease</fullName>
    </submittedName>
</protein>
<dbReference type="Pfam" id="PF00528">
    <property type="entry name" value="BPD_transp_1"/>
    <property type="match status" value="1"/>
</dbReference>
<dbReference type="PANTHER" id="PTHR43848">
    <property type="entry name" value="PUTRESCINE TRANSPORT SYSTEM PERMEASE PROTEIN POTI"/>
    <property type="match status" value="1"/>
</dbReference>
<dbReference type="SUPFAM" id="SSF161098">
    <property type="entry name" value="MetI-like"/>
    <property type="match status" value="1"/>
</dbReference>
<name>A0A5K7YQU8_9BACT</name>
<evidence type="ECO:0000256" key="5">
    <source>
        <dbReference type="ARBA" id="ARBA00022692"/>
    </source>
</evidence>
<dbReference type="KEGG" id="dalk:DSCA_50180"/>
<dbReference type="PANTHER" id="PTHR43848:SF2">
    <property type="entry name" value="PUTRESCINE TRANSPORT SYSTEM PERMEASE PROTEIN POTI"/>
    <property type="match status" value="1"/>
</dbReference>
<comment type="subcellular location">
    <subcellularLocation>
        <location evidence="1 8">Cell membrane</location>
        <topology evidence="1 8">Multi-pass membrane protein</topology>
    </subcellularLocation>
</comment>
<dbReference type="GO" id="GO:0005886">
    <property type="term" value="C:plasma membrane"/>
    <property type="evidence" value="ECO:0007669"/>
    <property type="project" value="UniProtKB-SubCell"/>
</dbReference>
<dbReference type="InterPro" id="IPR051789">
    <property type="entry name" value="Bact_Polyamine_Transport"/>
</dbReference>
<evidence type="ECO:0000313" key="11">
    <source>
        <dbReference type="Proteomes" id="UP000427906"/>
    </source>
</evidence>
<dbReference type="Proteomes" id="UP000427906">
    <property type="component" value="Chromosome"/>
</dbReference>
<keyword evidence="5 8" id="KW-0812">Transmembrane</keyword>
<organism evidence="10 11">
    <name type="scientific">Desulfosarcina alkanivorans</name>
    <dbReference type="NCBI Taxonomy" id="571177"/>
    <lineage>
        <taxon>Bacteria</taxon>
        <taxon>Pseudomonadati</taxon>
        <taxon>Thermodesulfobacteriota</taxon>
        <taxon>Desulfobacteria</taxon>
        <taxon>Desulfobacterales</taxon>
        <taxon>Desulfosarcinaceae</taxon>
        <taxon>Desulfosarcina</taxon>
    </lineage>
</organism>
<keyword evidence="7 8" id="KW-0472">Membrane</keyword>
<evidence type="ECO:0000256" key="7">
    <source>
        <dbReference type="ARBA" id="ARBA00023136"/>
    </source>
</evidence>
<keyword evidence="4" id="KW-1003">Cell membrane</keyword>
<dbReference type="InterPro" id="IPR000515">
    <property type="entry name" value="MetI-like"/>
</dbReference>
<feature type="domain" description="ABC transmembrane type-1" evidence="9">
    <location>
        <begin position="61"/>
        <end position="256"/>
    </location>
</feature>
<evidence type="ECO:0000256" key="1">
    <source>
        <dbReference type="ARBA" id="ARBA00004651"/>
    </source>
</evidence>
<evidence type="ECO:0000256" key="8">
    <source>
        <dbReference type="RuleBase" id="RU363032"/>
    </source>
</evidence>
<dbReference type="GO" id="GO:0055085">
    <property type="term" value="P:transmembrane transport"/>
    <property type="evidence" value="ECO:0007669"/>
    <property type="project" value="InterPro"/>
</dbReference>
<comment type="similarity">
    <text evidence="2">Belongs to the binding-protein-dependent transport system permease family. CysTW subfamily.</text>
</comment>